<dbReference type="AlphaFoldDB" id="A0A2U1NLC2"/>
<dbReference type="SMART" id="SM00452">
    <property type="entry name" value="STI"/>
    <property type="match status" value="1"/>
</dbReference>
<protein>
    <submittedName>
        <fullName evidence="3">Proteinase inhibitor I3</fullName>
    </submittedName>
</protein>
<name>A0A2U1NLC2_ARTAN</name>
<sequence length="146" mass="16198">MKLFILAFILFALSANSAPSPVLDAYGKNLRAGVEYYVMPAAGRGESGLLRAAVGGNDTCPAGVAQFRADHCNESNIWRLKYEEAMQQYFVKVGGVQGNPGRETLDNWFKVEKTEDGYKFVDDHGNRRLALSDVPFSVHFYRVTSI</sequence>
<evidence type="ECO:0000313" key="4">
    <source>
        <dbReference type="Proteomes" id="UP000245207"/>
    </source>
</evidence>
<dbReference type="Proteomes" id="UP000245207">
    <property type="component" value="Unassembled WGS sequence"/>
</dbReference>
<comment type="caution">
    <text evidence="3">The sequence shown here is derived from an EMBL/GenBank/DDBJ whole genome shotgun (WGS) entry which is preliminary data.</text>
</comment>
<dbReference type="PROSITE" id="PS00283">
    <property type="entry name" value="SOYBEAN_KUNITZ"/>
    <property type="match status" value="1"/>
</dbReference>
<evidence type="ECO:0000256" key="1">
    <source>
        <dbReference type="ARBA" id="ARBA00005440"/>
    </source>
</evidence>
<reference evidence="3 4" key="1">
    <citation type="journal article" date="2018" name="Mol. Plant">
        <title>The genome of Artemisia annua provides insight into the evolution of Asteraceae family and artemisinin biosynthesis.</title>
        <authorList>
            <person name="Shen Q."/>
            <person name="Zhang L."/>
            <person name="Liao Z."/>
            <person name="Wang S."/>
            <person name="Yan T."/>
            <person name="Shi P."/>
            <person name="Liu M."/>
            <person name="Fu X."/>
            <person name="Pan Q."/>
            <person name="Wang Y."/>
            <person name="Lv Z."/>
            <person name="Lu X."/>
            <person name="Zhang F."/>
            <person name="Jiang W."/>
            <person name="Ma Y."/>
            <person name="Chen M."/>
            <person name="Hao X."/>
            <person name="Li L."/>
            <person name="Tang Y."/>
            <person name="Lv G."/>
            <person name="Zhou Y."/>
            <person name="Sun X."/>
            <person name="Brodelius P.E."/>
            <person name="Rose J.K.C."/>
            <person name="Tang K."/>
        </authorList>
    </citation>
    <scope>NUCLEOTIDE SEQUENCE [LARGE SCALE GENOMIC DNA]</scope>
    <source>
        <strain evidence="4">cv. Huhao1</strain>
        <tissue evidence="3">Leaf</tissue>
    </source>
</reference>
<accession>A0A2U1NLC2</accession>
<dbReference type="STRING" id="35608.A0A2U1NLC2"/>
<dbReference type="SUPFAM" id="SSF50386">
    <property type="entry name" value="STI-like"/>
    <property type="match status" value="1"/>
</dbReference>
<dbReference type="Pfam" id="PF00197">
    <property type="entry name" value="Kunitz_legume"/>
    <property type="match status" value="2"/>
</dbReference>
<dbReference type="GO" id="GO:0004866">
    <property type="term" value="F:endopeptidase inhibitor activity"/>
    <property type="evidence" value="ECO:0007669"/>
    <property type="project" value="InterPro"/>
</dbReference>
<gene>
    <name evidence="3" type="ORF">CTI12_AA251070</name>
</gene>
<organism evidence="3 4">
    <name type="scientific">Artemisia annua</name>
    <name type="common">Sweet wormwood</name>
    <dbReference type="NCBI Taxonomy" id="35608"/>
    <lineage>
        <taxon>Eukaryota</taxon>
        <taxon>Viridiplantae</taxon>
        <taxon>Streptophyta</taxon>
        <taxon>Embryophyta</taxon>
        <taxon>Tracheophyta</taxon>
        <taxon>Spermatophyta</taxon>
        <taxon>Magnoliopsida</taxon>
        <taxon>eudicotyledons</taxon>
        <taxon>Gunneridae</taxon>
        <taxon>Pentapetalae</taxon>
        <taxon>asterids</taxon>
        <taxon>campanulids</taxon>
        <taxon>Asterales</taxon>
        <taxon>Asteraceae</taxon>
        <taxon>Asteroideae</taxon>
        <taxon>Anthemideae</taxon>
        <taxon>Artemisiinae</taxon>
        <taxon>Artemisia</taxon>
    </lineage>
</organism>
<comment type="similarity">
    <text evidence="1">Belongs to the protease inhibitor I3 (leguminous Kunitz-type inhibitor) family.</text>
</comment>
<dbReference type="PANTHER" id="PTHR33107:SF87">
    <property type="entry name" value="21 KDA SEED PROTEIN-RELATED"/>
    <property type="match status" value="1"/>
</dbReference>
<keyword evidence="2" id="KW-0732">Signal</keyword>
<evidence type="ECO:0000256" key="2">
    <source>
        <dbReference type="SAM" id="SignalP"/>
    </source>
</evidence>
<dbReference type="InterPro" id="IPR011065">
    <property type="entry name" value="Kunitz_inhibitor_STI-like_sf"/>
</dbReference>
<dbReference type="PANTHER" id="PTHR33107">
    <property type="entry name" value="KUNITZ TRYPSIN INHIBITOR 2"/>
    <property type="match status" value="1"/>
</dbReference>
<evidence type="ECO:0000313" key="3">
    <source>
        <dbReference type="EMBL" id="PWA74250.1"/>
    </source>
</evidence>
<proteinExistence type="inferred from homology"/>
<dbReference type="InterPro" id="IPR002160">
    <property type="entry name" value="Prot_inh_Kunz-lg"/>
</dbReference>
<dbReference type="Gene3D" id="2.80.10.50">
    <property type="match status" value="2"/>
</dbReference>
<feature type="signal peptide" evidence="2">
    <location>
        <begin position="1"/>
        <end position="17"/>
    </location>
</feature>
<keyword evidence="4" id="KW-1185">Reference proteome</keyword>
<feature type="chain" id="PRO_5015428126" evidence="2">
    <location>
        <begin position="18"/>
        <end position="146"/>
    </location>
</feature>
<dbReference type="EMBL" id="PKPP01002595">
    <property type="protein sequence ID" value="PWA74250.1"/>
    <property type="molecule type" value="Genomic_DNA"/>
</dbReference>
<dbReference type="OrthoDB" id="1872570at2759"/>